<evidence type="ECO:0000313" key="2">
    <source>
        <dbReference type="EMBL" id="KAJ3481600.1"/>
    </source>
</evidence>
<dbReference type="Proteomes" id="UP001148786">
    <property type="component" value="Unassembled WGS sequence"/>
</dbReference>
<name>A0A9W8JUW5_9AGAR</name>
<sequence length="258" mass="28428">MNVTIGSTGRYNKGKKAALRAGIIGRPFPLPPPPTKYVLVPTKPKTSSSSRNVGRLLTSAGASSSAGQLERLTQRNIQELHRKENEEARHRLSQMTTEEMAALQAFRTSLNTDDTDDNDTPAPEHTINLDDILTGDAMADVSHAGGEFAQLLAIEDDIFSARKRKDPRTRHDRAQRCVDAFAVQLPALLDAYMHWQFVLGDQGYEADYTTPDMSTAQRTYEIAVVDVFSSTRKTITELASDTYVALLCLAARTLSNNT</sequence>
<dbReference type="EMBL" id="JANKHO010003697">
    <property type="protein sequence ID" value="KAJ3481600.1"/>
    <property type="molecule type" value="Genomic_DNA"/>
</dbReference>
<evidence type="ECO:0000256" key="1">
    <source>
        <dbReference type="SAM" id="Coils"/>
    </source>
</evidence>
<gene>
    <name evidence="2" type="ORF">NLJ89_g12195</name>
</gene>
<feature type="coiled-coil region" evidence="1">
    <location>
        <begin position="69"/>
        <end position="98"/>
    </location>
</feature>
<protein>
    <submittedName>
        <fullName evidence="2">Uncharacterized protein</fullName>
    </submittedName>
</protein>
<keyword evidence="3" id="KW-1185">Reference proteome</keyword>
<reference evidence="2" key="1">
    <citation type="submission" date="2022-07" db="EMBL/GenBank/DDBJ databases">
        <title>Genome Sequence of Agrocybe chaxingu.</title>
        <authorList>
            <person name="Buettner E."/>
        </authorList>
    </citation>
    <scope>NUCLEOTIDE SEQUENCE</scope>
    <source>
        <strain evidence="2">MP-N11</strain>
    </source>
</reference>
<organism evidence="2 3">
    <name type="scientific">Agrocybe chaxingu</name>
    <dbReference type="NCBI Taxonomy" id="84603"/>
    <lineage>
        <taxon>Eukaryota</taxon>
        <taxon>Fungi</taxon>
        <taxon>Dikarya</taxon>
        <taxon>Basidiomycota</taxon>
        <taxon>Agaricomycotina</taxon>
        <taxon>Agaricomycetes</taxon>
        <taxon>Agaricomycetidae</taxon>
        <taxon>Agaricales</taxon>
        <taxon>Agaricineae</taxon>
        <taxon>Strophariaceae</taxon>
        <taxon>Agrocybe</taxon>
    </lineage>
</organism>
<dbReference type="AlphaFoldDB" id="A0A9W8JUW5"/>
<keyword evidence="1" id="KW-0175">Coiled coil</keyword>
<proteinExistence type="predicted"/>
<comment type="caution">
    <text evidence="2">The sequence shown here is derived from an EMBL/GenBank/DDBJ whole genome shotgun (WGS) entry which is preliminary data.</text>
</comment>
<evidence type="ECO:0000313" key="3">
    <source>
        <dbReference type="Proteomes" id="UP001148786"/>
    </source>
</evidence>
<accession>A0A9W8JUW5</accession>
<dbReference type="OrthoDB" id="3068856at2759"/>